<evidence type="ECO:0000256" key="4">
    <source>
        <dbReference type="ARBA" id="ARBA00022898"/>
    </source>
</evidence>
<evidence type="ECO:0000256" key="1">
    <source>
        <dbReference type="ARBA" id="ARBA00001933"/>
    </source>
</evidence>
<dbReference type="InterPro" id="IPR050859">
    <property type="entry name" value="Class-I_PLP-dep_aminotransf"/>
</dbReference>
<dbReference type="CDD" id="cd00609">
    <property type="entry name" value="AAT_like"/>
    <property type="match status" value="1"/>
</dbReference>
<gene>
    <name evidence="6" type="ORF">IM787_05245</name>
</gene>
<evidence type="ECO:0000259" key="5">
    <source>
        <dbReference type="Pfam" id="PF00155"/>
    </source>
</evidence>
<feature type="domain" description="Aminotransferase class I/classII large" evidence="5">
    <location>
        <begin position="54"/>
        <end position="379"/>
    </location>
</feature>
<accession>A0ABR9S0A7</accession>
<dbReference type="InterPro" id="IPR015424">
    <property type="entry name" value="PyrdxlP-dep_Trfase"/>
</dbReference>
<dbReference type="InterPro" id="IPR015422">
    <property type="entry name" value="PyrdxlP-dep_Trfase_small"/>
</dbReference>
<comment type="caution">
    <text evidence="6">The sequence shown here is derived from an EMBL/GenBank/DDBJ whole genome shotgun (WGS) entry which is preliminary data.</text>
</comment>
<dbReference type="InterPro" id="IPR015421">
    <property type="entry name" value="PyrdxlP-dep_Trfase_major"/>
</dbReference>
<sequence length="399" mass="43141">MKLNDLQTTSWTLARRAERMNPSVLREILKVTDRPGIISFAGGLPSARTFPVAAFADACANVLREDGEAALQYAASEGFAPLREQVARMLPWDVDPAQVLITTGSQQGLDLVAKVLVDSGSKVLVETPTYLGALQAFAPMEPEFVGIGADAEGIDVAELAAQRAGARFLYVLPNFQNPTGRTMSEARRQALVQAARELSLPIVEDNPYGELWFDAPPPLPLTARNPEGSIYLGSFSKVLAPGLRLGFLVAPPAIAPKLLQAKQAADLHSPSFNQRMVVDVMRDGFLDRHVPTIRALYKAQRDAMLAALTREMQGLDVRWNAPDGGMFLWARLPEGLDAVDLLPRAVERGVAFVPGAPFFAGPADTRALRLSFVTASQEQIAFGIATLAGVIREQLGHRP</sequence>
<keyword evidence="4" id="KW-0663">Pyridoxal phosphate</keyword>
<comment type="cofactor">
    <cofactor evidence="1">
        <name>pyridoxal 5'-phosphate</name>
        <dbReference type="ChEBI" id="CHEBI:597326"/>
    </cofactor>
</comment>
<evidence type="ECO:0000313" key="7">
    <source>
        <dbReference type="Proteomes" id="UP000806285"/>
    </source>
</evidence>
<dbReference type="SUPFAM" id="SSF53383">
    <property type="entry name" value="PLP-dependent transferases"/>
    <property type="match status" value="1"/>
</dbReference>
<dbReference type="PANTHER" id="PTHR42790:SF19">
    <property type="entry name" value="KYNURENINE_ALPHA-AMINOADIPATE AMINOTRANSFERASE, MITOCHONDRIAL"/>
    <property type="match status" value="1"/>
</dbReference>
<evidence type="ECO:0000256" key="3">
    <source>
        <dbReference type="ARBA" id="ARBA00022679"/>
    </source>
</evidence>
<dbReference type="Gene3D" id="3.40.640.10">
    <property type="entry name" value="Type I PLP-dependent aspartate aminotransferase-like (Major domain)"/>
    <property type="match status" value="1"/>
</dbReference>
<dbReference type="Gene3D" id="3.90.1150.10">
    <property type="entry name" value="Aspartate Aminotransferase, domain 1"/>
    <property type="match status" value="1"/>
</dbReference>
<dbReference type="Proteomes" id="UP000806285">
    <property type="component" value="Unassembled WGS sequence"/>
</dbReference>
<evidence type="ECO:0000313" key="6">
    <source>
        <dbReference type="EMBL" id="MBE7366956.1"/>
    </source>
</evidence>
<keyword evidence="2 6" id="KW-0032">Aminotransferase</keyword>
<dbReference type="Pfam" id="PF00155">
    <property type="entry name" value="Aminotran_1_2"/>
    <property type="match status" value="1"/>
</dbReference>
<protein>
    <submittedName>
        <fullName evidence="6">PLP-dependent aminotransferase family protein</fullName>
    </submittedName>
</protein>
<dbReference type="InterPro" id="IPR004839">
    <property type="entry name" value="Aminotransferase_I/II_large"/>
</dbReference>
<dbReference type="RefSeq" id="WP_193675600.1">
    <property type="nucleotide sequence ID" value="NZ_JADDIV010000002.1"/>
</dbReference>
<dbReference type="EMBL" id="JADDIV010000002">
    <property type="protein sequence ID" value="MBE7366956.1"/>
    <property type="molecule type" value="Genomic_DNA"/>
</dbReference>
<dbReference type="GO" id="GO:0008483">
    <property type="term" value="F:transaminase activity"/>
    <property type="evidence" value="ECO:0007669"/>
    <property type="project" value="UniProtKB-KW"/>
</dbReference>
<name>A0ABR9S0A7_9BURK</name>
<evidence type="ECO:0000256" key="2">
    <source>
        <dbReference type="ARBA" id="ARBA00022576"/>
    </source>
</evidence>
<proteinExistence type="predicted"/>
<keyword evidence="3" id="KW-0808">Transferase</keyword>
<dbReference type="PANTHER" id="PTHR42790">
    <property type="entry name" value="AMINOTRANSFERASE"/>
    <property type="match status" value="1"/>
</dbReference>
<organism evidence="6 7">
    <name type="scientific">Ramlibacter pallidus</name>
    <dbReference type="NCBI Taxonomy" id="2780087"/>
    <lineage>
        <taxon>Bacteria</taxon>
        <taxon>Pseudomonadati</taxon>
        <taxon>Pseudomonadota</taxon>
        <taxon>Betaproteobacteria</taxon>
        <taxon>Burkholderiales</taxon>
        <taxon>Comamonadaceae</taxon>
        <taxon>Ramlibacter</taxon>
    </lineage>
</organism>
<reference evidence="6 7" key="1">
    <citation type="submission" date="2020-10" db="EMBL/GenBank/DDBJ databases">
        <title>Ramlibacter sp. HM2 16S ribosomal RNA gene Genome sequencing and assembly.</title>
        <authorList>
            <person name="Kang M."/>
        </authorList>
    </citation>
    <scope>NUCLEOTIDE SEQUENCE [LARGE SCALE GENOMIC DNA]</scope>
    <source>
        <strain evidence="6 7">HM2</strain>
    </source>
</reference>
<keyword evidence="7" id="KW-1185">Reference proteome</keyword>